<sequence>MKRVNTFVAMGSEVQESKEKKEEGREETTKGTKKKMLGRKRAGKEQQKESSKKQKVEEEKESEEVELKKLLVIKKDEDIAIDAIPRATKLPMIVDYKLHKEGMLVHYQLIRADGSSKRYSSMIRMMQGIDREDLEALWRTVKAKYGDTRHANEFERVLYGDLKVMFEPD</sequence>
<protein>
    <submittedName>
        <fullName evidence="2">Uncharacterized protein</fullName>
    </submittedName>
</protein>
<feature type="compositionally biased region" description="Basic residues" evidence="1">
    <location>
        <begin position="31"/>
        <end position="42"/>
    </location>
</feature>
<reference evidence="2" key="1">
    <citation type="journal article" date="2022" name="Int. J. Mol. Sci.">
        <title>Draft Genome of Tanacetum Coccineum: Genomic Comparison of Closely Related Tanacetum-Family Plants.</title>
        <authorList>
            <person name="Yamashiro T."/>
            <person name="Shiraishi A."/>
            <person name="Nakayama K."/>
            <person name="Satake H."/>
        </authorList>
    </citation>
    <scope>NUCLEOTIDE SEQUENCE</scope>
</reference>
<gene>
    <name evidence="2" type="ORF">Tco_1132582</name>
</gene>
<feature type="compositionally biased region" description="Basic and acidic residues" evidence="1">
    <location>
        <begin position="43"/>
        <end position="58"/>
    </location>
</feature>
<organism evidence="2 3">
    <name type="scientific">Tanacetum coccineum</name>
    <dbReference type="NCBI Taxonomy" id="301880"/>
    <lineage>
        <taxon>Eukaryota</taxon>
        <taxon>Viridiplantae</taxon>
        <taxon>Streptophyta</taxon>
        <taxon>Embryophyta</taxon>
        <taxon>Tracheophyta</taxon>
        <taxon>Spermatophyta</taxon>
        <taxon>Magnoliopsida</taxon>
        <taxon>eudicotyledons</taxon>
        <taxon>Gunneridae</taxon>
        <taxon>Pentapetalae</taxon>
        <taxon>asterids</taxon>
        <taxon>campanulids</taxon>
        <taxon>Asterales</taxon>
        <taxon>Asteraceae</taxon>
        <taxon>Asteroideae</taxon>
        <taxon>Anthemideae</taxon>
        <taxon>Anthemidinae</taxon>
        <taxon>Tanacetum</taxon>
    </lineage>
</organism>
<evidence type="ECO:0000313" key="2">
    <source>
        <dbReference type="EMBL" id="GJU10186.1"/>
    </source>
</evidence>
<evidence type="ECO:0000313" key="3">
    <source>
        <dbReference type="Proteomes" id="UP001151760"/>
    </source>
</evidence>
<proteinExistence type="predicted"/>
<dbReference type="Proteomes" id="UP001151760">
    <property type="component" value="Unassembled WGS sequence"/>
</dbReference>
<feature type="region of interest" description="Disordered" evidence="1">
    <location>
        <begin position="1"/>
        <end position="64"/>
    </location>
</feature>
<evidence type="ECO:0000256" key="1">
    <source>
        <dbReference type="SAM" id="MobiDB-lite"/>
    </source>
</evidence>
<accession>A0ABQ5JCZ6</accession>
<reference evidence="2" key="2">
    <citation type="submission" date="2022-01" db="EMBL/GenBank/DDBJ databases">
        <authorList>
            <person name="Yamashiro T."/>
            <person name="Shiraishi A."/>
            <person name="Satake H."/>
            <person name="Nakayama K."/>
        </authorList>
    </citation>
    <scope>NUCLEOTIDE SEQUENCE</scope>
</reference>
<comment type="caution">
    <text evidence="2">The sequence shown here is derived from an EMBL/GenBank/DDBJ whole genome shotgun (WGS) entry which is preliminary data.</text>
</comment>
<feature type="non-terminal residue" evidence="2">
    <location>
        <position position="169"/>
    </location>
</feature>
<name>A0ABQ5JCZ6_9ASTR</name>
<dbReference type="EMBL" id="BQNB010021799">
    <property type="protein sequence ID" value="GJU10186.1"/>
    <property type="molecule type" value="Genomic_DNA"/>
</dbReference>
<feature type="compositionally biased region" description="Basic and acidic residues" evidence="1">
    <location>
        <begin position="15"/>
        <end position="30"/>
    </location>
</feature>
<keyword evidence="3" id="KW-1185">Reference proteome</keyword>